<reference evidence="1 2" key="1">
    <citation type="submission" date="2014-02" db="EMBL/GenBank/DDBJ databases">
        <title>Whole genome shotgun sequence of Rhodococcus wratislaviensis NBRC 100605.</title>
        <authorList>
            <person name="Hosoyama A."/>
            <person name="Tsuchikane K."/>
            <person name="Yoshida I."/>
            <person name="Ohji S."/>
            <person name="Ichikawa N."/>
            <person name="Yamazoe A."/>
            <person name="Fujita N."/>
        </authorList>
    </citation>
    <scope>NUCLEOTIDE SEQUENCE [LARGE SCALE GENOMIC DNA]</scope>
    <source>
        <strain evidence="1 2">NBRC 100605</strain>
    </source>
</reference>
<sequence length="92" mass="10087">MANQPQERQISWCGTDKNVYNRGDTFYSDGSTSSWTQYCADQFDSVNIPPRSPGMNGGGGAVAGPCDEEGVITYTPDGRKQQCSSGHWVYIR</sequence>
<evidence type="ECO:0000313" key="2">
    <source>
        <dbReference type="Proteomes" id="UP000019491"/>
    </source>
</evidence>
<protein>
    <submittedName>
        <fullName evidence="1">Uncharacterized protein</fullName>
    </submittedName>
</protein>
<organism evidence="1 2">
    <name type="scientific">Rhodococcus wratislaviensis NBRC 100605</name>
    <dbReference type="NCBI Taxonomy" id="1219028"/>
    <lineage>
        <taxon>Bacteria</taxon>
        <taxon>Bacillati</taxon>
        <taxon>Actinomycetota</taxon>
        <taxon>Actinomycetes</taxon>
        <taxon>Mycobacteriales</taxon>
        <taxon>Nocardiaceae</taxon>
        <taxon>Rhodococcus</taxon>
    </lineage>
</organism>
<keyword evidence="2" id="KW-1185">Reference proteome</keyword>
<proteinExistence type="predicted"/>
<comment type="caution">
    <text evidence="1">The sequence shown here is derived from an EMBL/GenBank/DDBJ whole genome shotgun (WGS) entry which is preliminary data.</text>
</comment>
<evidence type="ECO:0000313" key="1">
    <source>
        <dbReference type="EMBL" id="GAF42817.1"/>
    </source>
</evidence>
<accession>X0PWY7</accession>
<dbReference type="EMBL" id="BAWF01000004">
    <property type="protein sequence ID" value="GAF42817.1"/>
    <property type="molecule type" value="Genomic_DNA"/>
</dbReference>
<dbReference type="Proteomes" id="UP000019491">
    <property type="component" value="Unassembled WGS sequence"/>
</dbReference>
<name>X0PWY7_RHOWR</name>
<gene>
    <name evidence="1" type="ORF">RW1_004_01680</name>
</gene>
<dbReference type="AlphaFoldDB" id="X0PWY7"/>